<evidence type="ECO:0000313" key="4">
    <source>
        <dbReference type="RefSeq" id="XP_022717224.1"/>
    </source>
</evidence>
<feature type="region of interest" description="Disordered" evidence="1">
    <location>
        <begin position="1"/>
        <end position="27"/>
    </location>
</feature>
<dbReference type="KEGG" id="dzi:111275888"/>
<dbReference type="PANTHER" id="PTHR46775">
    <property type="entry name" value="FLOCCULATION PROTEIN (DUF1296)"/>
    <property type="match status" value="1"/>
</dbReference>
<feature type="compositionally biased region" description="Gly residues" evidence="1">
    <location>
        <begin position="1"/>
        <end position="19"/>
    </location>
</feature>
<organism evidence="3 4">
    <name type="scientific">Durio zibethinus</name>
    <name type="common">Durian</name>
    <dbReference type="NCBI Taxonomy" id="66656"/>
    <lineage>
        <taxon>Eukaryota</taxon>
        <taxon>Viridiplantae</taxon>
        <taxon>Streptophyta</taxon>
        <taxon>Embryophyta</taxon>
        <taxon>Tracheophyta</taxon>
        <taxon>Spermatophyta</taxon>
        <taxon>Magnoliopsida</taxon>
        <taxon>eudicotyledons</taxon>
        <taxon>Gunneridae</taxon>
        <taxon>Pentapetalae</taxon>
        <taxon>rosids</taxon>
        <taxon>malvids</taxon>
        <taxon>Malvales</taxon>
        <taxon>Malvaceae</taxon>
        <taxon>Helicteroideae</taxon>
        <taxon>Durio</taxon>
    </lineage>
</organism>
<dbReference type="PANTHER" id="PTHR46775:SF2">
    <property type="entry name" value="GBF-INTERACTING PROTEIN 1-LIKE"/>
    <property type="match status" value="1"/>
</dbReference>
<feature type="domain" description="GBF-interacting protein 1 N-terminal" evidence="2">
    <location>
        <begin position="24"/>
        <end position="84"/>
    </location>
</feature>
<reference evidence="4" key="1">
    <citation type="submission" date="2025-08" db="UniProtKB">
        <authorList>
            <consortium name="RefSeq"/>
        </authorList>
    </citation>
    <scope>IDENTIFICATION</scope>
    <source>
        <tissue evidence="4">Fruit stalk</tissue>
    </source>
</reference>
<sequence length="239" mass="26524">MSSKGGGGGGGGRGGGGEGSRVSIPDNVRETIQSIREITGKQHSDEEIYAVLKEFSMDPNETAQKLLYLDTFYEVKRKRDKKKEDHHGTNAGATDRLTGLEGNDLDLQNPKIPITAVATNTPIAQLFMQKIEADDDSNVCFSDFTGLDGEYVKVGRYSFPISLQPVVERIIAVYGDVSATTKMNLFIAEATYILFCASVKEMGDLQLEQVTEDRILKCREMQSRMLYALISRWTLPWNI</sequence>
<dbReference type="Pfam" id="PF06972">
    <property type="entry name" value="GIP1_N"/>
    <property type="match status" value="1"/>
</dbReference>
<accession>A0A6P5WMK4</accession>
<feature type="compositionally biased region" description="Basic and acidic residues" evidence="1">
    <location>
        <begin position="79"/>
        <end position="88"/>
    </location>
</feature>
<feature type="region of interest" description="Disordered" evidence="1">
    <location>
        <begin position="79"/>
        <end position="102"/>
    </location>
</feature>
<dbReference type="SUPFAM" id="SSF46934">
    <property type="entry name" value="UBA-like"/>
    <property type="match status" value="1"/>
</dbReference>
<evidence type="ECO:0000313" key="3">
    <source>
        <dbReference type="Proteomes" id="UP000515121"/>
    </source>
</evidence>
<dbReference type="GeneID" id="111275888"/>
<dbReference type="Proteomes" id="UP000515121">
    <property type="component" value="Unplaced"/>
</dbReference>
<protein>
    <submittedName>
        <fullName evidence="4">Uncharacterized protein LOC111275888</fullName>
    </submittedName>
</protein>
<dbReference type="InterPro" id="IPR044277">
    <property type="entry name" value="GIP1"/>
</dbReference>
<name>A0A6P5WMK4_DURZI</name>
<evidence type="ECO:0000259" key="2">
    <source>
        <dbReference type="Pfam" id="PF06972"/>
    </source>
</evidence>
<keyword evidence="3" id="KW-1185">Reference proteome</keyword>
<dbReference type="GO" id="GO:0051082">
    <property type="term" value="F:unfolded protein binding"/>
    <property type="evidence" value="ECO:0007669"/>
    <property type="project" value="TreeGrafter"/>
</dbReference>
<proteinExistence type="predicted"/>
<gene>
    <name evidence="4" type="primary">LOC111275888</name>
</gene>
<dbReference type="OrthoDB" id="753279at2759"/>
<dbReference type="AlphaFoldDB" id="A0A6P5WMK4"/>
<dbReference type="RefSeq" id="XP_022717224.1">
    <property type="nucleotide sequence ID" value="XM_022861489.1"/>
</dbReference>
<dbReference type="GO" id="GO:0005634">
    <property type="term" value="C:nucleus"/>
    <property type="evidence" value="ECO:0007669"/>
    <property type="project" value="TreeGrafter"/>
</dbReference>
<dbReference type="InterPro" id="IPR009719">
    <property type="entry name" value="GIP1_N"/>
</dbReference>
<evidence type="ECO:0000256" key="1">
    <source>
        <dbReference type="SAM" id="MobiDB-lite"/>
    </source>
</evidence>
<dbReference type="InterPro" id="IPR009060">
    <property type="entry name" value="UBA-like_sf"/>
</dbReference>